<feature type="non-terminal residue" evidence="1">
    <location>
        <position position="26"/>
    </location>
</feature>
<accession>A0A382S1P8</accession>
<dbReference type="EMBL" id="UINC01125770">
    <property type="protein sequence ID" value="SVD03836.1"/>
    <property type="molecule type" value="Genomic_DNA"/>
</dbReference>
<name>A0A382S1P8_9ZZZZ</name>
<evidence type="ECO:0000313" key="1">
    <source>
        <dbReference type="EMBL" id="SVD03836.1"/>
    </source>
</evidence>
<dbReference type="AlphaFoldDB" id="A0A382S1P8"/>
<reference evidence="1" key="1">
    <citation type="submission" date="2018-05" db="EMBL/GenBank/DDBJ databases">
        <authorList>
            <person name="Lanie J.A."/>
            <person name="Ng W.-L."/>
            <person name="Kazmierczak K.M."/>
            <person name="Andrzejewski T.M."/>
            <person name="Davidsen T.M."/>
            <person name="Wayne K.J."/>
            <person name="Tettelin H."/>
            <person name="Glass J.I."/>
            <person name="Rusch D."/>
            <person name="Podicherti R."/>
            <person name="Tsui H.-C.T."/>
            <person name="Winkler M.E."/>
        </authorList>
    </citation>
    <scope>NUCLEOTIDE SEQUENCE</scope>
</reference>
<proteinExistence type="predicted"/>
<organism evidence="1">
    <name type="scientific">marine metagenome</name>
    <dbReference type="NCBI Taxonomy" id="408172"/>
    <lineage>
        <taxon>unclassified sequences</taxon>
        <taxon>metagenomes</taxon>
        <taxon>ecological metagenomes</taxon>
    </lineage>
</organism>
<gene>
    <name evidence="1" type="ORF">METZ01_LOCUS356690</name>
</gene>
<sequence>MPTSQNKKPGAALPSLAMWDHSVRIT</sequence>
<protein>
    <submittedName>
        <fullName evidence="1">Uncharacterized protein</fullName>
    </submittedName>
</protein>